<protein>
    <submittedName>
        <fullName evidence="1">Uncharacterized protein</fullName>
    </submittedName>
</protein>
<name>A0A0A8Y9L8_ARUDO</name>
<reference evidence="1" key="2">
    <citation type="journal article" date="2015" name="Data Brief">
        <title>Shoot transcriptome of the giant reed, Arundo donax.</title>
        <authorList>
            <person name="Barrero R.A."/>
            <person name="Guerrero F.D."/>
            <person name="Moolhuijzen P."/>
            <person name="Goolsby J.A."/>
            <person name="Tidwell J."/>
            <person name="Bellgard S.E."/>
            <person name="Bellgard M.I."/>
        </authorList>
    </citation>
    <scope>NUCLEOTIDE SEQUENCE</scope>
    <source>
        <tissue evidence="1">Shoot tissue taken approximately 20 cm above the soil surface</tissue>
    </source>
</reference>
<evidence type="ECO:0000313" key="1">
    <source>
        <dbReference type="EMBL" id="JAD22000.1"/>
    </source>
</evidence>
<accession>A0A0A8Y9L8</accession>
<dbReference type="EMBL" id="GBRH01275895">
    <property type="protein sequence ID" value="JAD22000.1"/>
    <property type="molecule type" value="Transcribed_RNA"/>
</dbReference>
<dbReference type="AlphaFoldDB" id="A0A0A8Y9L8"/>
<reference evidence="1" key="1">
    <citation type="submission" date="2014-09" db="EMBL/GenBank/DDBJ databases">
        <authorList>
            <person name="Magalhaes I.L.F."/>
            <person name="Oliveira U."/>
            <person name="Santos F.R."/>
            <person name="Vidigal T.H.D.A."/>
            <person name="Brescovit A.D."/>
            <person name="Santos A.J."/>
        </authorList>
    </citation>
    <scope>NUCLEOTIDE SEQUENCE</scope>
    <source>
        <tissue evidence="1">Shoot tissue taken approximately 20 cm above the soil surface</tissue>
    </source>
</reference>
<organism evidence="1">
    <name type="scientific">Arundo donax</name>
    <name type="common">Giant reed</name>
    <name type="synonym">Donax arundinaceus</name>
    <dbReference type="NCBI Taxonomy" id="35708"/>
    <lineage>
        <taxon>Eukaryota</taxon>
        <taxon>Viridiplantae</taxon>
        <taxon>Streptophyta</taxon>
        <taxon>Embryophyta</taxon>
        <taxon>Tracheophyta</taxon>
        <taxon>Spermatophyta</taxon>
        <taxon>Magnoliopsida</taxon>
        <taxon>Liliopsida</taxon>
        <taxon>Poales</taxon>
        <taxon>Poaceae</taxon>
        <taxon>PACMAD clade</taxon>
        <taxon>Arundinoideae</taxon>
        <taxon>Arundineae</taxon>
        <taxon>Arundo</taxon>
    </lineage>
</organism>
<proteinExistence type="predicted"/>
<sequence>MPFNARNHTPGPKFSCNNSTSITSVHIYFNSTKLLLHLYGCIYYSNSLYTFQLLP</sequence>